<feature type="region of interest" description="Disordered" evidence="7">
    <location>
        <begin position="23"/>
        <end position="43"/>
    </location>
</feature>
<evidence type="ECO:0000313" key="10">
    <source>
        <dbReference type="EMBL" id="GGF24765.1"/>
    </source>
</evidence>
<comment type="subcellular location">
    <subcellularLocation>
        <location evidence="1">Cell envelope</location>
    </subcellularLocation>
</comment>
<evidence type="ECO:0000256" key="1">
    <source>
        <dbReference type="ARBA" id="ARBA00004196"/>
    </source>
</evidence>
<sequence>MRKWLLSILILTLAVVLMACGSDDNEESSNEEEAASGDSKWEEIQEEGELVVGTSGTLYPASFYPEDSDELTGYDVEIMKEIADRLDLEISFEEYGVDGLLSAIDSGRVDVVANDMEVTNSRDESFDFSEPYKHSYATMIVREDDLSGIETLEDIEGKVHGGGATTVFAQIAEHYGAEIESYGNVTNDVYLRDVENGRTDLIINDYYLQSLALQALPELEVTQHPDLQFHPSDSAIVMGEGEEELKEKMDETLNEMREDGTLTELSEEFFGGKDASQEPEEDVEEIEGLDL</sequence>
<dbReference type="AlphaFoldDB" id="A0A917EWD4"/>
<keyword evidence="4" id="KW-0564">Palmitate</keyword>
<protein>
    <submittedName>
        <fullName evidence="10">ABC transporter extracellular-binding protein YckB</fullName>
    </submittedName>
</protein>
<dbReference type="EMBL" id="BMEL01000003">
    <property type="protein sequence ID" value="GGF24765.1"/>
    <property type="molecule type" value="Genomic_DNA"/>
</dbReference>
<reference evidence="10" key="1">
    <citation type="journal article" date="2014" name="Int. J. Syst. Evol. Microbiol.">
        <title>Complete genome sequence of Corynebacterium casei LMG S-19264T (=DSM 44701T), isolated from a smear-ripened cheese.</title>
        <authorList>
            <consortium name="US DOE Joint Genome Institute (JGI-PGF)"/>
            <person name="Walter F."/>
            <person name="Albersmeier A."/>
            <person name="Kalinowski J."/>
            <person name="Ruckert C."/>
        </authorList>
    </citation>
    <scope>NUCLEOTIDE SEQUENCE</scope>
    <source>
        <strain evidence="10">CGMCC 1.12153</strain>
    </source>
</reference>
<name>A0A917EWD4_HALAA</name>
<feature type="domain" description="Solute-binding protein family 3/N-terminal" evidence="9">
    <location>
        <begin position="49"/>
        <end position="273"/>
    </location>
</feature>
<dbReference type="PROSITE" id="PS51257">
    <property type="entry name" value="PROKAR_LIPOPROTEIN"/>
    <property type="match status" value="1"/>
</dbReference>
<comment type="caution">
    <text evidence="10">The sequence shown here is derived from an EMBL/GenBank/DDBJ whole genome shotgun (WGS) entry which is preliminary data.</text>
</comment>
<dbReference type="InterPro" id="IPR001638">
    <property type="entry name" value="Solute-binding_3/MltF_N"/>
</dbReference>
<reference evidence="10" key="2">
    <citation type="submission" date="2020-09" db="EMBL/GenBank/DDBJ databases">
        <authorList>
            <person name="Sun Q."/>
            <person name="Zhou Y."/>
        </authorList>
    </citation>
    <scope>NUCLEOTIDE SEQUENCE</scope>
    <source>
        <strain evidence="10">CGMCC 1.12153</strain>
    </source>
</reference>
<keyword evidence="5" id="KW-0449">Lipoprotein</keyword>
<gene>
    <name evidence="10" type="primary">yckB</name>
    <name evidence="10" type="ORF">GCM10010954_24600</name>
</gene>
<dbReference type="SUPFAM" id="SSF53850">
    <property type="entry name" value="Periplasmic binding protein-like II"/>
    <property type="match status" value="1"/>
</dbReference>
<dbReference type="InterPro" id="IPR018313">
    <property type="entry name" value="SBP_3_CS"/>
</dbReference>
<feature type="signal peptide" evidence="8">
    <location>
        <begin position="1"/>
        <end position="19"/>
    </location>
</feature>
<proteinExistence type="inferred from homology"/>
<evidence type="ECO:0000256" key="4">
    <source>
        <dbReference type="ARBA" id="ARBA00023139"/>
    </source>
</evidence>
<evidence type="ECO:0000256" key="3">
    <source>
        <dbReference type="ARBA" id="ARBA00022729"/>
    </source>
</evidence>
<dbReference type="GO" id="GO:0030313">
    <property type="term" value="C:cell envelope"/>
    <property type="evidence" value="ECO:0007669"/>
    <property type="project" value="UniProtKB-SubCell"/>
</dbReference>
<dbReference type="Proteomes" id="UP000660110">
    <property type="component" value="Unassembled WGS sequence"/>
</dbReference>
<dbReference type="SMART" id="SM00062">
    <property type="entry name" value="PBPb"/>
    <property type="match status" value="1"/>
</dbReference>
<feature type="compositionally biased region" description="Acidic residues" evidence="7">
    <location>
        <begin position="23"/>
        <end position="35"/>
    </location>
</feature>
<dbReference type="Pfam" id="PF00497">
    <property type="entry name" value="SBP_bac_3"/>
    <property type="match status" value="1"/>
</dbReference>
<dbReference type="PROSITE" id="PS01039">
    <property type="entry name" value="SBP_BACTERIAL_3"/>
    <property type="match status" value="1"/>
</dbReference>
<evidence type="ECO:0000313" key="11">
    <source>
        <dbReference type="Proteomes" id="UP000660110"/>
    </source>
</evidence>
<feature type="compositionally biased region" description="Acidic residues" evidence="7">
    <location>
        <begin position="277"/>
        <end position="291"/>
    </location>
</feature>
<dbReference type="PANTHER" id="PTHR35936:SF34">
    <property type="entry name" value="ABC TRANSPORTER EXTRACELLULAR-BINDING PROTEIN YCKB-RELATED"/>
    <property type="match status" value="1"/>
</dbReference>
<keyword evidence="3 8" id="KW-0732">Signal</keyword>
<dbReference type="Gene3D" id="3.40.190.10">
    <property type="entry name" value="Periplasmic binding protein-like II"/>
    <property type="match status" value="2"/>
</dbReference>
<evidence type="ECO:0000256" key="6">
    <source>
        <dbReference type="RuleBase" id="RU003744"/>
    </source>
</evidence>
<dbReference type="PANTHER" id="PTHR35936">
    <property type="entry name" value="MEMBRANE-BOUND LYTIC MUREIN TRANSGLYCOSYLASE F"/>
    <property type="match status" value="1"/>
</dbReference>
<organism evidence="10 11">
    <name type="scientific">Halobacillus andaensis</name>
    <dbReference type="NCBI Taxonomy" id="1176239"/>
    <lineage>
        <taxon>Bacteria</taxon>
        <taxon>Bacillati</taxon>
        <taxon>Bacillota</taxon>
        <taxon>Bacilli</taxon>
        <taxon>Bacillales</taxon>
        <taxon>Bacillaceae</taxon>
        <taxon>Halobacillus</taxon>
    </lineage>
</organism>
<feature type="chain" id="PRO_5038467524" evidence="8">
    <location>
        <begin position="20"/>
        <end position="291"/>
    </location>
</feature>
<comment type="similarity">
    <text evidence="2 6">Belongs to the bacterial solute-binding protein 3 family.</text>
</comment>
<keyword evidence="11" id="KW-1185">Reference proteome</keyword>
<evidence type="ECO:0000259" key="9">
    <source>
        <dbReference type="SMART" id="SM00062"/>
    </source>
</evidence>
<accession>A0A917EWD4</accession>
<dbReference type="RefSeq" id="WP_188377816.1">
    <property type="nucleotide sequence ID" value="NZ_BMEL01000003.1"/>
</dbReference>
<feature type="region of interest" description="Disordered" evidence="7">
    <location>
        <begin position="267"/>
        <end position="291"/>
    </location>
</feature>
<evidence type="ECO:0000256" key="7">
    <source>
        <dbReference type="SAM" id="MobiDB-lite"/>
    </source>
</evidence>
<evidence type="ECO:0000256" key="2">
    <source>
        <dbReference type="ARBA" id="ARBA00010333"/>
    </source>
</evidence>
<evidence type="ECO:0000256" key="5">
    <source>
        <dbReference type="ARBA" id="ARBA00023288"/>
    </source>
</evidence>
<evidence type="ECO:0000256" key="8">
    <source>
        <dbReference type="SAM" id="SignalP"/>
    </source>
</evidence>